<dbReference type="InterPro" id="IPR011335">
    <property type="entry name" value="Restrct_endonuc-II-like"/>
</dbReference>
<feature type="domain" description="DUF234" evidence="2">
    <location>
        <begin position="212"/>
        <end position="307"/>
    </location>
</feature>
<evidence type="ECO:0000313" key="3">
    <source>
        <dbReference type="EMBL" id="RRK34926.1"/>
    </source>
</evidence>
<dbReference type="SUPFAM" id="SSF52540">
    <property type="entry name" value="P-loop containing nucleoside triphosphate hydrolases"/>
    <property type="match status" value="1"/>
</dbReference>
<dbReference type="Proteomes" id="UP000274920">
    <property type="component" value="Unassembled WGS sequence"/>
</dbReference>
<dbReference type="SUPFAM" id="SSF46785">
    <property type="entry name" value="Winged helix' DNA-binding domain"/>
    <property type="match status" value="1"/>
</dbReference>
<name>A0A3R8M326_9FIRM</name>
<protein>
    <submittedName>
        <fullName evidence="3">ATP-binding protein</fullName>
    </submittedName>
</protein>
<keyword evidence="3" id="KW-0547">Nucleotide-binding</keyword>
<keyword evidence="4" id="KW-1185">Reference proteome</keyword>
<reference evidence="3" key="1">
    <citation type="submission" date="2018-10" db="EMBL/GenBank/DDBJ databases">
        <title>Schaedlerella arabinophila gen. nov. sp. nov., isolated from the mouse intestinal tract and comparative analysis with the genome of the closely related altered Schaedler flora strain ASF502.</title>
        <authorList>
            <person name="Miyake S."/>
            <person name="Soh M."/>
            <person name="Seedorf H."/>
        </authorList>
    </citation>
    <scope>NUCLEOTIDE SEQUENCE [LARGE SCALE GENOMIC DNA]</scope>
    <source>
        <strain evidence="3">DSM 106076</strain>
    </source>
</reference>
<gene>
    <name evidence="3" type="ORF">EBB54_29015</name>
</gene>
<dbReference type="InterPro" id="IPR027417">
    <property type="entry name" value="P-loop_NTPase"/>
</dbReference>
<dbReference type="SUPFAM" id="SSF52980">
    <property type="entry name" value="Restriction endonuclease-like"/>
    <property type="match status" value="1"/>
</dbReference>
<evidence type="ECO:0000259" key="1">
    <source>
        <dbReference type="Pfam" id="PF01637"/>
    </source>
</evidence>
<accession>A0A3R8M326</accession>
<dbReference type="EMBL" id="RHJS01000002">
    <property type="protein sequence ID" value="RRK34926.1"/>
    <property type="molecule type" value="Genomic_DNA"/>
</dbReference>
<dbReference type="PANTHER" id="PTHR34704:SF1">
    <property type="entry name" value="ATPASE"/>
    <property type="match status" value="1"/>
</dbReference>
<dbReference type="InterPro" id="IPR011579">
    <property type="entry name" value="ATPase_dom"/>
</dbReference>
<organism evidence="3 4">
    <name type="scientific">Schaedlerella arabinosiphila</name>
    <dbReference type="NCBI Taxonomy" id="2044587"/>
    <lineage>
        <taxon>Bacteria</taxon>
        <taxon>Bacillati</taxon>
        <taxon>Bacillota</taxon>
        <taxon>Clostridia</taxon>
        <taxon>Lachnospirales</taxon>
        <taxon>Lachnospiraceae</taxon>
        <taxon>Schaedlerella</taxon>
    </lineage>
</organism>
<dbReference type="AlphaFoldDB" id="A0A3R8M326"/>
<proteinExistence type="predicted"/>
<evidence type="ECO:0000259" key="2">
    <source>
        <dbReference type="Pfam" id="PF03008"/>
    </source>
</evidence>
<dbReference type="InterPro" id="IPR004256">
    <property type="entry name" value="DUF234"/>
</dbReference>
<dbReference type="GO" id="GO:0005524">
    <property type="term" value="F:ATP binding"/>
    <property type="evidence" value="ECO:0007669"/>
    <property type="project" value="UniProtKB-KW"/>
</dbReference>
<dbReference type="InterPro" id="IPR036390">
    <property type="entry name" value="WH_DNA-bd_sf"/>
</dbReference>
<dbReference type="Pfam" id="PF03008">
    <property type="entry name" value="DUF234"/>
    <property type="match status" value="1"/>
</dbReference>
<dbReference type="PANTHER" id="PTHR34704">
    <property type="entry name" value="ATPASE"/>
    <property type="match status" value="1"/>
</dbReference>
<keyword evidence="3" id="KW-0067">ATP-binding</keyword>
<comment type="caution">
    <text evidence="3">The sequence shown here is derived from an EMBL/GenBank/DDBJ whole genome shotgun (WGS) entry which is preliminary data.</text>
</comment>
<dbReference type="Pfam" id="PF01637">
    <property type="entry name" value="ATPase_2"/>
    <property type="match status" value="1"/>
</dbReference>
<evidence type="ECO:0000313" key="4">
    <source>
        <dbReference type="Proteomes" id="UP000274920"/>
    </source>
</evidence>
<sequence length="367" mass="42718">MVLVIDEFPYLAMINSSLLSTLQHLIDHRLRKGKLFLILCGSYMGFMEKEVLGAKSPLFGRRTAQLHMKPFDYLDSIKFMDGFSQEEKLMLYGAFGGTPLYLQQIRSGKNVKENIIDAFLRPTSYLYEEPLLLMRQEVQEPGVYCAIIEAIAGGASRANEIAVKTGEESAKCLKYIRTLRELGIVYKEVPFGEKETSRKALYYLSDFMFRFWYRYVSSNRTLLETDAQEIVWNRRIEPDYSHYMGHIFEKVCRGYLLHQNSKGALPILFTEIGRWWGSNPKTREQVEIDLIARDMDAFLFCECKWTNEPVDYQVLKKLQEKSELFSGQSGKSYFMLFSKRGFTERVLEEAKEKQEVLLVDLEELLES</sequence>
<feature type="domain" description="ATPase" evidence="1">
    <location>
        <begin position="1"/>
        <end position="104"/>
    </location>
</feature>
<dbReference type="Gene3D" id="3.40.50.300">
    <property type="entry name" value="P-loop containing nucleotide triphosphate hydrolases"/>
    <property type="match status" value="1"/>
</dbReference>